<dbReference type="InterPro" id="IPR003961">
    <property type="entry name" value="FN3_dom"/>
</dbReference>
<dbReference type="GO" id="GO:0098609">
    <property type="term" value="P:cell-cell adhesion"/>
    <property type="evidence" value="ECO:0007669"/>
    <property type="project" value="TreeGrafter"/>
</dbReference>
<dbReference type="Gene3D" id="2.60.40.10">
    <property type="entry name" value="Immunoglobulins"/>
    <property type="match status" value="2"/>
</dbReference>
<evidence type="ECO:0000256" key="1">
    <source>
        <dbReference type="ARBA" id="ARBA00023157"/>
    </source>
</evidence>
<dbReference type="GO" id="GO:0030424">
    <property type="term" value="C:axon"/>
    <property type="evidence" value="ECO:0007669"/>
    <property type="project" value="TreeGrafter"/>
</dbReference>
<dbReference type="InterPro" id="IPR013783">
    <property type="entry name" value="Ig-like_fold"/>
</dbReference>
<dbReference type="EMBL" id="KZ351636">
    <property type="protein sequence ID" value="PIO62806.1"/>
    <property type="molecule type" value="Genomic_DNA"/>
</dbReference>
<dbReference type="SMART" id="SM00060">
    <property type="entry name" value="FN3"/>
    <property type="match status" value="1"/>
</dbReference>
<feature type="domain" description="Fibronectin type-III" evidence="2">
    <location>
        <begin position="32"/>
        <end position="141"/>
    </location>
</feature>
<dbReference type="CDD" id="cd00063">
    <property type="entry name" value="FN3"/>
    <property type="match status" value="1"/>
</dbReference>
<dbReference type="GO" id="GO:0007411">
    <property type="term" value="P:axon guidance"/>
    <property type="evidence" value="ECO:0007669"/>
    <property type="project" value="TreeGrafter"/>
</dbReference>
<gene>
    <name evidence="3" type="ORF">TELCIR_15621</name>
</gene>
<dbReference type="GO" id="GO:0005886">
    <property type="term" value="C:plasma membrane"/>
    <property type="evidence" value="ECO:0007669"/>
    <property type="project" value="TreeGrafter"/>
</dbReference>
<dbReference type="AlphaFoldDB" id="A0A2G9TXQ9"/>
<accession>A0A2G9TXQ9</accession>
<dbReference type="SUPFAM" id="SSF49265">
    <property type="entry name" value="Fibronectin type III"/>
    <property type="match status" value="1"/>
</dbReference>
<keyword evidence="1" id="KW-1015">Disulfide bond</keyword>
<dbReference type="PANTHER" id="PTHR44170:SF6">
    <property type="entry name" value="CONTACTIN"/>
    <property type="match status" value="1"/>
</dbReference>
<feature type="non-terminal residue" evidence="3">
    <location>
        <position position="1"/>
    </location>
</feature>
<sequence length="251" mass="28384">VSASKKASRPQKIACYSLYGEDSVDVQPRPPMPAPLALKVEQDQKTVRLAWRKTNTHRDTRNHAVSGENEVSGGYLVELRTKEDRQWRPAPREVVAESEPQSVTLSDLVPNTLYQFRVRSVDTSTLGDPSAPTTWVKTPPAPPSEAVESLKWKALDNVTILVEWDPVETAHKSGDHLRYRLSWSLDKEVEQDNSSKERKFLAHYIGENRFTHRGECKSGKTDFRYENTASDCSSECHRRLPNAGVLGETRQ</sequence>
<dbReference type="PROSITE" id="PS50853">
    <property type="entry name" value="FN3"/>
    <property type="match status" value="1"/>
</dbReference>
<protein>
    <submittedName>
        <fullName evidence="3">Fibronectin type III domain protein</fullName>
    </submittedName>
</protein>
<evidence type="ECO:0000313" key="3">
    <source>
        <dbReference type="EMBL" id="PIO62806.1"/>
    </source>
</evidence>
<dbReference type="OrthoDB" id="5982258at2759"/>
<dbReference type="Pfam" id="PF00041">
    <property type="entry name" value="fn3"/>
    <property type="match status" value="1"/>
</dbReference>
<evidence type="ECO:0000259" key="2">
    <source>
        <dbReference type="PROSITE" id="PS50853"/>
    </source>
</evidence>
<organism evidence="3 4">
    <name type="scientific">Teladorsagia circumcincta</name>
    <name type="common">Brown stomach worm</name>
    <name type="synonym">Ostertagia circumcincta</name>
    <dbReference type="NCBI Taxonomy" id="45464"/>
    <lineage>
        <taxon>Eukaryota</taxon>
        <taxon>Metazoa</taxon>
        <taxon>Ecdysozoa</taxon>
        <taxon>Nematoda</taxon>
        <taxon>Chromadorea</taxon>
        <taxon>Rhabditida</taxon>
        <taxon>Rhabditina</taxon>
        <taxon>Rhabditomorpha</taxon>
        <taxon>Strongyloidea</taxon>
        <taxon>Trichostrongylidae</taxon>
        <taxon>Teladorsagia</taxon>
    </lineage>
</organism>
<dbReference type="InterPro" id="IPR036116">
    <property type="entry name" value="FN3_sf"/>
</dbReference>
<reference evidence="3 4" key="1">
    <citation type="submission" date="2015-09" db="EMBL/GenBank/DDBJ databases">
        <title>Draft genome of the parasitic nematode Teladorsagia circumcincta isolate WARC Sus (inbred).</title>
        <authorList>
            <person name="Mitreva M."/>
        </authorList>
    </citation>
    <scope>NUCLEOTIDE SEQUENCE [LARGE SCALE GENOMIC DNA]</scope>
    <source>
        <strain evidence="3 4">S</strain>
    </source>
</reference>
<dbReference type="PANTHER" id="PTHR44170">
    <property type="entry name" value="PROTEIN SIDEKICK"/>
    <property type="match status" value="1"/>
</dbReference>
<name>A0A2G9TXQ9_TELCI</name>
<evidence type="ECO:0000313" key="4">
    <source>
        <dbReference type="Proteomes" id="UP000230423"/>
    </source>
</evidence>
<proteinExistence type="predicted"/>
<keyword evidence="4" id="KW-1185">Reference proteome</keyword>
<dbReference type="Proteomes" id="UP000230423">
    <property type="component" value="Unassembled WGS sequence"/>
</dbReference>